<dbReference type="KEGG" id="tpal:117653365"/>
<proteinExistence type="predicted"/>
<keyword evidence="2" id="KW-1133">Transmembrane helix</keyword>
<evidence type="ECO:0000259" key="3">
    <source>
        <dbReference type="Pfam" id="PF16028"/>
    </source>
</evidence>
<feature type="region of interest" description="Disordered" evidence="1">
    <location>
        <begin position="16"/>
        <end position="67"/>
    </location>
</feature>
<dbReference type="RefSeq" id="XP_034254890.1">
    <property type="nucleotide sequence ID" value="XM_034398999.1"/>
</dbReference>
<evidence type="ECO:0000313" key="4">
    <source>
        <dbReference type="Proteomes" id="UP000515158"/>
    </source>
</evidence>
<dbReference type="GeneID" id="117653365"/>
<gene>
    <name evidence="5" type="primary">LOC117653365</name>
</gene>
<dbReference type="InParanoid" id="A0A6P9ABN6"/>
<sequence length="177" mass="18564">MPTLDRDEPAFLAECESVLSSAPSPGASGDFGKDSRLSSYGSTSTSSTTSLPGSKPPAPPATTLPKDLQDPEQWALLGAVLPPPGGWAKSSIPPGLTAAEVIPLAQDPFWCRLRACFMALFWVIMVALLACVVVIVVNDPKPCGVPRTPVLPPQRSLNVSLPLAAMPVLQVMAASRY</sequence>
<dbReference type="OrthoDB" id="10566637at2759"/>
<evidence type="ECO:0000256" key="2">
    <source>
        <dbReference type="SAM" id="Phobius"/>
    </source>
</evidence>
<evidence type="ECO:0000313" key="5">
    <source>
        <dbReference type="RefSeq" id="XP_034254890.1"/>
    </source>
</evidence>
<organism evidence="5">
    <name type="scientific">Thrips palmi</name>
    <name type="common">Melon thrips</name>
    <dbReference type="NCBI Taxonomy" id="161013"/>
    <lineage>
        <taxon>Eukaryota</taxon>
        <taxon>Metazoa</taxon>
        <taxon>Ecdysozoa</taxon>
        <taxon>Arthropoda</taxon>
        <taxon>Hexapoda</taxon>
        <taxon>Insecta</taxon>
        <taxon>Pterygota</taxon>
        <taxon>Neoptera</taxon>
        <taxon>Paraneoptera</taxon>
        <taxon>Thysanoptera</taxon>
        <taxon>Terebrantia</taxon>
        <taxon>Thripoidea</taxon>
        <taxon>Thripidae</taxon>
        <taxon>Thrips</taxon>
    </lineage>
</organism>
<dbReference type="Pfam" id="PF16028">
    <property type="entry name" value="SLC3A2_N"/>
    <property type="match status" value="1"/>
</dbReference>
<protein>
    <submittedName>
        <fullName evidence="5">Uncharacterized protein LOC117653365</fullName>
    </submittedName>
</protein>
<keyword evidence="2" id="KW-0812">Transmembrane</keyword>
<evidence type="ECO:0000256" key="1">
    <source>
        <dbReference type="SAM" id="MobiDB-lite"/>
    </source>
</evidence>
<dbReference type="Proteomes" id="UP000515158">
    <property type="component" value="Unplaced"/>
</dbReference>
<reference evidence="5" key="1">
    <citation type="submission" date="2025-08" db="UniProtKB">
        <authorList>
            <consortium name="RefSeq"/>
        </authorList>
    </citation>
    <scope>IDENTIFICATION</scope>
    <source>
        <tissue evidence="5">Total insect</tissue>
    </source>
</reference>
<feature type="transmembrane region" description="Helical" evidence="2">
    <location>
        <begin position="115"/>
        <end position="137"/>
    </location>
</feature>
<keyword evidence="4" id="KW-1185">Reference proteome</keyword>
<name>A0A6P9ABN6_THRPL</name>
<feature type="compositionally biased region" description="Low complexity" evidence="1">
    <location>
        <begin position="37"/>
        <end position="53"/>
    </location>
</feature>
<keyword evidence="2" id="KW-0472">Membrane</keyword>
<feature type="domain" description="Solute carrier family 3 member 2 N-terminal" evidence="3">
    <location>
        <begin position="95"/>
        <end position="143"/>
    </location>
</feature>
<dbReference type="InterPro" id="IPR031984">
    <property type="entry name" value="SLC3A2_N"/>
</dbReference>
<dbReference type="AlphaFoldDB" id="A0A6P9ABN6"/>
<accession>A0A6P9ABN6</accession>